<name>A0A5C3KK49_COPMA</name>
<comment type="subcellular location">
    <subcellularLocation>
        <location evidence="2">Cytoplasm</location>
    </subcellularLocation>
    <subcellularLocation>
        <location evidence="1">Nucleus</location>
    </subcellularLocation>
</comment>
<dbReference type="Pfam" id="PF09341">
    <property type="entry name" value="Pcc1"/>
    <property type="match status" value="1"/>
</dbReference>
<dbReference type="AlphaFoldDB" id="A0A5C3KK49"/>
<accession>A0A5C3KK49</accession>
<dbReference type="GO" id="GO:0005634">
    <property type="term" value="C:nucleus"/>
    <property type="evidence" value="ECO:0007669"/>
    <property type="project" value="UniProtKB-SubCell"/>
</dbReference>
<evidence type="ECO:0000256" key="1">
    <source>
        <dbReference type="ARBA" id="ARBA00004123"/>
    </source>
</evidence>
<evidence type="ECO:0000313" key="8">
    <source>
        <dbReference type="Proteomes" id="UP000307440"/>
    </source>
</evidence>
<dbReference type="GO" id="GO:0005737">
    <property type="term" value="C:cytoplasm"/>
    <property type="evidence" value="ECO:0007669"/>
    <property type="project" value="UniProtKB-SubCell"/>
</dbReference>
<dbReference type="Gene3D" id="3.30.310.50">
    <property type="entry name" value="Alpha-D-phosphohexomutase, C-terminal domain"/>
    <property type="match status" value="1"/>
</dbReference>
<evidence type="ECO:0000256" key="2">
    <source>
        <dbReference type="ARBA" id="ARBA00004496"/>
    </source>
</evidence>
<evidence type="ECO:0000313" key="7">
    <source>
        <dbReference type="EMBL" id="TFK20709.1"/>
    </source>
</evidence>
<keyword evidence="4" id="KW-0963">Cytoplasm</keyword>
<keyword evidence="8" id="KW-1185">Reference proteome</keyword>
<proteinExistence type="inferred from homology"/>
<dbReference type="GO" id="GO:0000408">
    <property type="term" value="C:EKC/KEOPS complex"/>
    <property type="evidence" value="ECO:0007669"/>
    <property type="project" value="TreeGrafter"/>
</dbReference>
<keyword evidence="6" id="KW-0539">Nucleus</keyword>
<dbReference type="PANTHER" id="PTHR31283:SF5">
    <property type="entry name" value="EKC_KEOPS COMPLEX SUBUNIT LAGE3"/>
    <property type="match status" value="1"/>
</dbReference>
<reference evidence="7 8" key="1">
    <citation type="journal article" date="2019" name="Nat. Ecol. Evol.">
        <title>Megaphylogeny resolves global patterns of mushroom evolution.</title>
        <authorList>
            <person name="Varga T."/>
            <person name="Krizsan K."/>
            <person name="Foldi C."/>
            <person name="Dima B."/>
            <person name="Sanchez-Garcia M."/>
            <person name="Sanchez-Ramirez S."/>
            <person name="Szollosi G.J."/>
            <person name="Szarkandi J.G."/>
            <person name="Papp V."/>
            <person name="Albert L."/>
            <person name="Andreopoulos W."/>
            <person name="Angelini C."/>
            <person name="Antonin V."/>
            <person name="Barry K.W."/>
            <person name="Bougher N.L."/>
            <person name="Buchanan P."/>
            <person name="Buyck B."/>
            <person name="Bense V."/>
            <person name="Catcheside P."/>
            <person name="Chovatia M."/>
            <person name="Cooper J."/>
            <person name="Damon W."/>
            <person name="Desjardin D."/>
            <person name="Finy P."/>
            <person name="Geml J."/>
            <person name="Haridas S."/>
            <person name="Hughes K."/>
            <person name="Justo A."/>
            <person name="Karasinski D."/>
            <person name="Kautmanova I."/>
            <person name="Kiss B."/>
            <person name="Kocsube S."/>
            <person name="Kotiranta H."/>
            <person name="LaButti K.M."/>
            <person name="Lechner B.E."/>
            <person name="Liimatainen K."/>
            <person name="Lipzen A."/>
            <person name="Lukacs Z."/>
            <person name="Mihaltcheva S."/>
            <person name="Morgado L.N."/>
            <person name="Niskanen T."/>
            <person name="Noordeloos M.E."/>
            <person name="Ohm R.A."/>
            <person name="Ortiz-Santana B."/>
            <person name="Ovrebo C."/>
            <person name="Racz N."/>
            <person name="Riley R."/>
            <person name="Savchenko A."/>
            <person name="Shiryaev A."/>
            <person name="Soop K."/>
            <person name="Spirin V."/>
            <person name="Szebenyi C."/>
            <person name="Tomsovsky M."/>
            <person name="Tulloss R.E."/>
            <person name="Uehling J."/>
            <person name="Grigoriev I.V."/>
            <person name="Vagvolgyi C."/>
            <person name="Papp T."/>
            <person name="Martin F.M."/>
            <person name="Miettinen O."/>
            <person name="Hibbett D.S."/>
            <person name="Nagy L.G."/>
        </authorList>
    </citation>
    <scope>NUCLEOTIDE SEQUENCE [LARGE SCALE GENOMIC DNA]</scope>
    <source>
        <strain evidence="7 8">CBS 121175</strain>
    </source>
</reference>
<dbReference type="PANTHER" id="PTHR31283">
    <property type="entry name" value="EKC/KEOPS COMPLEX SUBUNIT PCC1 FAMILY MEMBER"/>
    <property type="match status" value="1"/>
</dbReference>
<dbReference type="InterPro" id="IPR015419">
    <property type="entry name" value="CTAG/Pcc1"/>
</dbReference>
<organism evidence="7 8">
    <name type="scientific">Coprinopsis marcescibilis</name>
    <name type="common">Agaric fungus</name>
    <name type="synonym">Psathyrella marcescibilis</name>
    <dbReference type="NCBI Taxonomy" id="230819"/>
    <lineage>
        <taxon>Eukaryota</taxon>
        <taxon>Fungi</taxon>
        <taxon>Dikarya</taxon>
        <taxon>Basidiomycota</taxon>
        <taxon>Agaricomycotina</taxon>
        <taxon>Agaricomycetes</taxon>
        <taxon>Agaricomycetidae</taxon>
        <taxon>Agaricales</taxon>
        <taxon>Agaricineae</taxon>
        <taxon>Psathyrellaceae</taxon>
        <taxon>Coprinopsis</taxon>
    </lineage>
</organism>
<dbReference type="EMBL" id="ML210290">
    <property type="protein sequence ID" value="TFK20709.1"/>
    <property type="molecule type" value="Genomic_DNA"/>
</dbReference>
<protein>
    <submittedName>
        <fullName evidence="7">Pcc1-domain-containing protein</fullName>
    </submittedName>
</protein>
<dbReference type="GO" id="GO:0070525">
    <property type="term" value="P:tRNA threonylcarbamoyladenosine metabolic process"/>
    <property type="evidence" value="ECO:0007669"/>
    <property type="project" value="TreeGrafter"/>
</dbReference>
<gene>
    <name evidence="7" type="ORF">FA15DRAFT_624999</name>
</gene>
<evidence type="ECO:0000256" key="4">
    <source>
        <dbReference type="ARBA" id="ARBA00022490"/>
    </source>
</evidence>
<keyword evidence="5" id="KW-0819">tRNA processing</keyword>
<evidence type="ECO:0000256" key="3">
    <source>
        <dbReference type="ARBA" id="ARBA00007073"/>
    </source>
</evidence>
<sequence>MHLNGQDSNTAQAGDWHVVTITVPFATEKHALITKQVIEVDSELQPQAVKRILKVDGKNLIATFETLTVRLARLTVNAFLENVDLVVRTIENFGEDAEKKPTA</sequence>
<evidence type="ECO:0000256" key="6">
    <source>
        <dbReference type="ARBA" id="ARBA00023242"/>
    </source>
</evidence>
<dbReference type="GO" id="GO:0008033">
    <property type="term" value="P:tRNA processing"/>
    <property type="evidence" value="ECO:0007669"/>
    <property type="project" value="UniProtKB-KW"/>
</dbReference>
<evidence type="ECO:0000256" key="5">
    <source>
        <dbReference type="ARBA" id="ARBA00022694"/>
    </source>
</evidence>
<comment type="similarity">
    <text evidence="3">Belongs to the CTAG/PCC1 family.</text>
</comment>
<dbReference type="Proteomes" id="UP000307440">
    <property type="component" value="Unassembled WGS sequence"/>
</dbReference>
<dbReference type="FunFam" id="3.30.310.50:FF:000005">
    <property type="entry name" value="L antigen family member 3"/>
    <property type="match status" value="1"/>
</dbReference>
<dbReference type="OrthoDB" id="10025739at2759"/>